<name>A0A4R6BDP8_9STAP</name>
<dbReference type="OrthoDB" id="2418738at2"/>
<organism evidence="3 4">
    <name type="scientific">Macrococcus brunensis</name>
    <dbReference type="NCBI Taxonomy" id="198483"/>
    <lineage>
        <taxon>Bacteria</taxon>
        <taxon>Bacillati</taxon>
        <taxon>Bacillota</taxon>
        <taxon>Bacilli</taxon>
        <taxon>Bacillales</taxon>
        <taxon>Staphylococcaceae</taxon>
        <taxon>Macrococcus</taxon>
    </lineage>
</organism>
<keyword evidence="4" id="KW-1185">Reference proteome</keyword>
<keyword evidence="1" id="KW-0175">Coiled coil</keyword>
<evidence type="ECO:0000256" key="1">
    <source>
        <dbReference type="SAM" id="Coils"/>
    </source>
</evidence>
<keyword evidence="2" id="KW-0812">Transmembrane</keyword>
<dbReference type="AlphaFoldDB" id="A0A4R6BDP8"/>
<gene>
    <name evidence="3" type="ORF">ERX27_06245</name>
</gene>
<keyword evidence="2" id="KW-1133">Transmembrane helix</keyword>
<dbReference type="RefSeq" id="WP_133431977.1">
    <property type="nucleotide sequence ID" value="NZ_SCWA01000009.1"/>
</dbReference>
<sequence length="64" mass="7736">MGLLSIVALVYYILPFVIVIFIVWWVNSMVSKSYEQKERHFQLLTEQNNQLISELRRQNEEKHL</sequence>
<proteinExistence type="predicted"/>
<accession>A0A4R6BDP8</accession>
<feature type="coiled-coil region" evidence="1">
    <location>
        <begin position="34"/>
        <end position="61"/>
    </location>
</feature>
<reference evidence="3 4" key="1">
    <citation type="submission" date="2019-01" db="EMBL/GenBank/DDBJ databases">
        <title>Draft genome sequences of the type strains of six Macrococcus species.</title>
        <authorList>
            <person name="Mazhar S."/>
            <person name="Altermann E."/>
            <person name="Hill C."/>
            <person name="Mcauliffe O."/>
        </authorList>
    </citation>
    <scope>NUCLEOTIDE SEQUENCE [LARGE SCALE GENOMIC DNA]</scope>
    <source>
        <strain evidence="3 4">CCM4811</strain>
    </source>
</reference>
<dbReference type="Proteomes" id="UP000295310">
    <property type="component" value="Unassembled WGS sequence"/>
</dbReference>
<evidence type="ECO:0000313" key="3">
    <source>
        <dbReference type="EMBL" id="TDL97855.1"/>
    </source>
</evidence>
<dbReference type="EMBL" id="SCWA01000009">
    <property type="protein sequence ID" value="TDL97855.1"/>
    <property type="molecule type" value="Genomic_DNA"/>
</dbReference>
<evidence type="ECO:0000313" key="4">
    <source>
        <dbReference type="Proteomes" id="UP000295310"/>
    </source>
</evidence>
<comment type="caution">
    <text evidence="3">The sequence shown here is derived from an EMBL/GenBank/DDBJ whole genome shotgun (WGS) entry which is preliminary data.</text>
</comment>
<feature type="transmembrane region" description="Helical" evidence="2">
    <location>
        <begin position="6"/>
        <end position="27"/>
    </location>
</feature>
<protein>
    <submittedName>
        <fullName evidence="3">Uncharacterized protein</fullName>
    </submittedName>
</protein>
<evidence type="ECO:0000256" key="2">
    <source>
        <dbReference type="SAM" id="Phobius"/>
    </source>
</evidence>
<keyword evidence="2" id="KW-0472">Membrane</keyword>